<evidence type="ECO:0000313" key="1">
    <source>
        <dbReference type="EMBL" id="MCU6748077.1"/>
    </source>
</evidence>
<name>A0ABT2TE41_9FIRM</name>
<dbReference type="EMBL" id="JAOQJX010000015">
    <property type="protein sequence ID" value="MCU6748077.1"/>
    <property type="molecule type" value="Genomic_DNA"/>
</dbReference>
<comment type="caution">
    <text evidence="1">The sequence shown here is derived from an EMBL/GenBank/DDBJ whole genome shotgun (WGS) entry which is preliminary data.</text>
</comment>
<dbReference type="Proteomes" id="UP001652394">
    <property type="component" value="Unassembled WGS sequence"/>
</dbReference>
<gene>
    <name evidence="1" type="ORF">OCV51_10505</name>
</gene>
<organism evidence="1 2">
    <name type="scientific">Faecalicatena acetigenes</name>
    <dbReference type="NCBI Taxonomy" id="2981790"/>
    <lineage>
        <taxon>Bacteria</taxon>
        <taxon>Bacillati</taxon>
        <taxon>Bacillota</taxon>
        <taxon>Clostridia</taxon>
        <taxon>Lachnospirales</taxon>
        <taxon>Lachnospiraceae</taxon>
        <taxon>Faecalicatena</taxon>
    </lineage>
</organism>
<sequence length="74" mass="8487">MKETLKVKDIFSYCEESAKKCRILADKAVENVGHGENEESAIGACAFFMQEQRMYRQIIPDIIKELAESEDNNE</sequence>
<evidence type="ECO:0000313" key="2">
    <source>
        <dbReference type="Proteomes" id="UP001652394"/>
    </source>
</evidence>
<reference evidence="1 2" key="1">
    <citation type="journal article" date="2021" name="ISME Commun">
        <title>Automated analysis of genomic sequences facilitates high-throughput and comprehensive description of bacteria.</title>
        <authorList>
            <person name="Hitch T.C.A."/>
        </authorList>
    </citation>
    <scope>NUCLEOTIDE SEQUENCE [LARGE SCALE GENOMIC DNA]</scope>
    <source>
        <strain evidence="1 2">H2_18</strain>
    </source>
</reference>
<proteinExistence type="predicted"/>
<accession>A0ABT2TE41</accession>
<protein>
    <submittedName>
        <fullName evidence="1">Uncharacterized protein</fullName>
    </submittedName>
</protein>
<dbReference type="RefSeq" id="WP_267304183.1">
    <property type="nucleotide sequence ID" value="NZ_JAOQJX010000015.1"/>
</dbReference>
<keyword evidence="2" id="KW-1185">Reference proteome</keyword>